<dbReference type="EMBL" id="HBUE01148193">
    <property type="protein sequence ID" value="CAG6503864.1"/>
    <property type="molecule type" value="Transcribed_RNA"/>
</dbReference>
<reference evidence="2" key="1">
    <citation type="submission" date="2021-05" db="EMBL/GenBank/DDBJ databases">
        <authorList>
            <person name="Alioto T."/>
            <person name="Alioto T."/>
            <person name="Gomez Garrido J."/>
        </authorList>
    </citation>
    <scope>NUCLEOTIDE SEQUENCE</scope>
</reference>
<dbReference type="EMBL" id="HBUE01253123">
    <property type="protein sequence ID" value="CAG6555128.1"/>
    <property type="molecule type" value="Transcribed_RNA"/>
</dbReference>
<dbReference type="AlphaFoldDB" id="A0A8D8N7Y0"/>
<proteinExistence type="predicted"/>
<accession>A0A8D8N7Y0</accession>
<protein>
    <submittedName>
        <fullName evidence="2">(northern house mosquito) hypothetical protein</fullName>
    </submittedName>
</protein>
<sequence length="112" mass="12313">MTSTVGFHSFSQQAFELLHWSFLASDVGLQKFHCIGQVEIRWFRSGLVALAQIFGVAVHQITPSRGPHPCRMRFASRRRCSFSRSDTGHFRRPTGSGSSGPAPTAGSPSPPR</sequence>
<feature type="compositionally biased region" description="Low complexity" evidence="1">
    <location>
        <begin position="93"/>
        <end position="112"/>
    </location>
</feature>
<evidence type="ECO:0000313" key="2">
    <source>
        <dbReference type="EMBL" id="CAG6555128.1"/>
    </source>
</evidence>
<name>A0A8D8N7Y0_CULPI</name>
<feature type="region of interest" description="Disordered" evidence="1">
    <location>
        <begin position="81"/>
        <end position="112"/>
    </location>
</feature>
<evidence type="ECO:0000256" key="1">
    <source>
        <dbReference type="SAM" id="MobiDB-lite"/>
    </source>
</evidence>
<organism evidence="2">
    <name type="scientific">Culex pipiens</name>
    <name type="common">House mosquito</name>
    <dbReference type="NCBI Taxonomy" id="7175"/>
    <lineage>
        <taxon>Eukaryota</taxon>
        <taxon>Metazoa</taxon>
        <taxon>Ecdysozoa</taxon>
        <taxon>Arthropoda</taxon>
        <taxon>Hexapoda</taxon>
        <taxon>Insecta</taxon>
        <taxon>Pterygota</taxon>
        <taxon>Neoptera</taxon>
        <taxon>Endopterygota</taxon>
        <taxon>Diptera</taxon>
        <taxon>Nematocera</taxon>
        <taxon>Culicoidea</taxon>
        <taxon>Culicidae</taxon>
        <taxon>Culicinae</taxon>
        <taxon>Culicini</taxon>
        <taxon>Culex</taxon>
        <taxon>Culex</taxon>
    </lineage>
</organism>